<dbReference type="InterPro" id="IPR011989">
    <property type="entry name" value="ARM-like"/>
</dbReference>
<dbReference type="SUPFAM" id="SSF48371">
    <property type="entry name" value="ARM repeat"/>
    <property type="match status" value="1"/>
</dbReference>
<dbReference type="Proteomes" id="UP000315750">
    <property type="component" value="Chromosome"/>
</dbReference>
<proteinExistence type="predicted"/>
<evidence type="ECO:0000313" key="2">
    <source>
        <dbReference type="Proteomes" id="UP000315750"/>
    </source>
</evidence>
<organism evidence="1 2">
    <name type="scientific">Aeoliella mucimassa</name>
    <dbReference type="NCBI Taxonomy" id="2527972"/>
    <lineage>
        <taxon>Bacteria</taxon>
        <taxon>Pseudomonadati</taxon>
        <taxon>Planctomycetota</taxon>
        <taxon>Planctomycetia</taxon>
        <taxon>Pirellulales</taxon>
        <taxon>Lacipirellulaceae</taxon>
        <taxon>Aeoliella</taxon>
    </lineage>
</organism>
<dbReference type="Pfam" id="PF13646">
    <property type="entry name" value="HEAT_2"/>
    <property type="match status" value="1"/>
</dbReference>
<protein>
    <recommendedName>
        <fullName evidence="3">HEAT repeat protein</fullName>
    </recommendedName>
</protein>
<accession>A0A518AL51</accession>
<dbReference type="EMBL" id="CP036278">
    <property type="protein sequence ID" value="QDU55465.1"/>
    <property type="molecule type" value="Genomic_DNA"/>
</dbReference>
<dbReference type="RefSeq" id="WP_145246322.1">
    <property type="nucleotide sequence ID" value="NZ_CP036278.1"/>
</dbReference>
<dbReference type="InterPro" id="IPR016024">
    <property type="entry name" value="ARM-type_fold"/>
</dbReference>
<dbReference type="AlphaFoldDB" id="A0A518AL51"/>
<name>A0A518AL51_9BACT</name>
<gene>
    <name evidence="1" type="ORF">Pan181_16540</name>
</gene>
<keyword evidence="2" id="KW-1185">Reference proteome</keyword>
<sequence>MTPSEARTLLTSSDNPSRQQAAEWLSQNADVAMELAVELVEHSGDDDRVVAEYCVATLEELGEPSPNDLPALCRLLASDNSDVAYWAATLIGRCGEQSAACATQLGNLVASDAAPATRERAAWAIAKIGPAASSAKPQLESLSITEPESLARAIAKALAAIES</sequence>
<dbReference type="KEGG" id="amuc:Pan181_16540"/>
<reference evidence="1 2" key="1">
    <citation type="submission" date="2019-02" db="EMBL/GenBank/DDBJ databases">
        <title>Deep-cultivation of Planctomycetes and their phenomic and genomic characterization uncovers novel biology.</title>
        <authorList>
            <person name="Wiegand S."/>
            <person name="Jogler M."/>
            <person name="Boedeker C."/>
            <person name="Pinto D."/>
            <person name="Vollmers J."/>
            <person name="Rivas-Marin E."/>
            <person name="Kohn T."/>
            <person name="Peeters S.H."/>
            <person name="Heuer A."/>
            <person name="Rast P."/>
            <person name="Oberbeckmann S."/>
            <person name="Bunk B."/>
            <person name="Jeske O."/>
            <person name="Meyerdierks A."/>
            <person name="Storesund J.E."/>
            <person name="Kallscheuer N."/>
            <person name="Luecker S."/>
            <person name="Lage O.M."/>
            <person name="Pohl T."/>
            <person name="Merkel B.J."/>
            <person name="Hornburger P."/>
            <person name="Mueller R.-W."/>
            <person name="Bruemmer F."/>
            <person name="Labrenz M."/>
            <person name="Spormann A.M."/>
            <person name="Op den Camp H."/>
            <person name="Overmann J."/>
            <person name="Amann R."/>
            <person name="Jetten M.S.M."/>
            <person name="Mascher T."/>
            <person name="Medema M.H."/>
            <person name="Devos D.P."/>
            <person name="Kaster A.-K."/>
            <person name="Ovreas L."/>
            <person name="Rohde M."/>
            <person name="Galperin M.Y."/>
            <person name="Jogler C."/>
        </authorList>
    </citation>
    <scope>NUCLEOTIDE SEQUENCE [LARGE SCALE GENOMIC DNA]</scope>
    <source>
        <strain evidence="1 2">Pan181</strain>
    </source>
</reference>
<dbReference type="Gene3D" id="1.25.10.10">
    <property type="entry name" value="Leucine-rich Repeat Variant"/>
    <property type="match status" value="1"/>
</dbReference>
<evidence type="ECO:0000313" key="1">
    <source>
        <dbReference type="EMBL" id="QDU55465.1"/>
    </source>
</evidence>
<evidence type="ECO:0008006" key="3">
    <source>
        <dbReference type="Google" id="ProtNLM"/>
    </source>
</evidence>
<dbReference type="OrthoDB" id="279649at2"/>